<dbReference type="Proteomes" id="UP001196413">
    <property type="component" value="Unassembled WGS sequence"/>
</dbReference>
<name>A0AAD5N7C4_PARTN</name>
<keyword evidence="2" id="KW-1185">Reference proteome</keyword>
<accession>A0AAD5N7C4</accession>
<comment type="caution">
    <text evidence="1">The sequence shown here is derived from an EMBL/GenBank/DDBJ whole genome shotgun (WGS) entry which is preliminary data.</text>
</comment>
<protein>
    <submittedName>
        <fullName evidence="1">Uncharacterized protein</fullName>
    </submittedName>
</protein>
<evidence type="ECO:0000313" key="2">
    <source>
        <dbReference type="Proteomes" id="UP001196413"/>
    </source>
</evidence>
<dbReference type="AlphaFoldDB" id="A0AAD5N7C4"/>
<reference evidence="1" key="1">
    <citation type="submission" date="2021-06" db="EMBL/GenBank/DDBJ databases">
        <title>Parelaphostrongylus tenuis whole genome reference sequence.</title>
        <authorList>
            <person name="Garwood T.J."/>
            <person name="Larsen P.A."/>
            <person name="Fountain-Jones N.M."/>
            <person name="Garbe J.R."/>
            <person name="Macchietto M.G."/>
            <person name="Kania S.A."/>
            <person name="Gerhold R.W."/>
            <person name="Richards J.E."/>
            <person name="Wolf T.M."/>
        </authorList>
    </citation>
    <scope>NUCLEOTIDE SEQUENCE</scope>
    <source>
        <strain evidence="1">MNPRO001-30</strain>
        <tissue evidence="1">Meninges</tissue>
    </source>
</reference>
<proteinExistence type="predicted"/>
<evidence type="ECO:0000313" key="1">
    <source>
        <dbReference type="EMBL" id="KAJ1363697.1"/>
    </source>
</evidence>
<sequence length="68" mass="7956">MAKDFCSFVGRRREETRRDKEVVGWSLAGGGDGGCGLRHLLRGFQDFRMLKPYVRFVLSKRQRWSSFD</sequence>
<dbReference type="EMBL" id="JAHQIW010004790">
    <property type="protein sequence ID" value="KAJ1363697.1"/>
    <property type="molecule type" value="Genomic_DNA"/>
</dbReference>
<organism evidence="1 2">
    <name type="scientific">Parelaphostrongylus tenuis</name>
    <name type="common">Meningeal worm</name>
    <dbReference type="NCBI Taxonomy" id="148309"/>
    <lineage>
        <taxon>Eukaryota</taxon>
        <taxon>Metazoa</taxon>
        <taxon>Ecdysozoa</taxon>
        <taxon>Nematoda</taxon>
        <taxon>Chromadorea</taxon>
        <taxon>Rhabditida</taxon>
        <taxon>Rhabditina</taxon>
        <taxon>Rhabditomorpha</taxon>
        <taxon>Strongyloidea</taxon>
        <taxon>Metastrongylidae</taxon>
        <taxon>Parelaphostrongylus</taxon>
    </lineage>
</organism>
<gene>
    <name evidence="1" type="ORF">KIN20_023611</name>
</gene>